<evidence type="ECO:0000256" key="2">
    <source>
        <dbReference type="ARBA" id="ARBA00022692"/>
    </source>
</evidence>
<evidence type="ECO:0000256" key="5">
    <source>
        <dbReference type="SAM" id="Phobius"/>
    </source>
</evidence>
<dbReference type="GO" id="GO:0007189">
    <property type="term" value="P:adenylate cyclase-activating G protein-coupled receptor signaling pathway"/>
    <property type="evidence" value="ECO:0007669"/>
    <property type="project" value="TreeGrafter"/>
</dbReference>
<dbReference type="AlphaFoldDB" id="A0A067PQF2"/>
<name>A0A067PQF2_9AGAM</name>
<dbReference type="PANTHER" id="PTHR23112:SF37">
    <property type="entry name" value="G PROTEIN-COUPLED RECEPTOR GPR1"/>
    <property type="match status" value="1"/>
</dbReference>
<dbReference type="OrthoDB" id="100006at2759"/>
<keyword evidence="2 5" id="KW-0812">Transmembrane</keyword>
<evidence type="ECO:0000256" key="3">
    <source>
        <dbReference type="ARBA" id="ARBA00022989"/>
    </source>
</evidence>
<feature type="transmembrane region" description="Helical" evidence="5">
    <location>
        <begin position="134"/>
        <end position="151"/>
    </location>
</feature>
<feature type="transmembrane region" description="Helical" evidence="5">
    <location>
        <begin position="271"/>
        <end position="293"/>
    </location>
</feature>
<feature type="transmembrane region" description="Helical" evidence="5">
    <location>
        <begin position="158"/>
        <end position="178"/>
    </location>
</feature>
<evidence type="ECO:0000313" key="7">
    <source>
        <dbReference type="Proteomes" id="UP000027265"/>
    </source>
</evidence>
<reference evidence="7" key="1">
    <citation type="journal article" date="2014" name="Proc. Natl. Acad. Sci. U.S.A.">
        <title>Extensive sampling of basidiomycete genomes demonstrates inadequacy of the white-rot/brown-rot paradigm for wood decay fungi.</title>
        <authorList>
            <person name="Riley R."/>
            <person name="Salamov A.A."/>
            <person name="Brown D.W."/>
            <person name="Nagy L.G."/>
            <person name="Floudas D."/>
            <person name="Held B.W."/>
            <person name="Levasseur A."/>
            <person name="Lombard V."/>
            <person name="Morin E."/>
            <person name="Otillar R."/>
            <person name="Lindquist E.A."/>
            <person name="Sun H."/>
            <person name="LaButti K.M."/>
            <person name="Schmutz J."/>
            <person name="Jabbour D."/>
            <person name="Luo H."/>
            <person name="Baker S.E."/>
            <person name="Pisabarro A.G."/>
            <person name="Walton J.D."/>
            <person name="Blanchette R.A."/>
            <person name="Henrissat B."/>
            <person name="Martin F."/>
            <person name="Cullen D."/>
            <person name="Hibbett D.S."/>
            <person name="Grigoriev I.V."/>
        </authorList>
    </citation>
    <scope>NUCLEOTIDE SEQUENCE [LARGE SCALE GENOMIC DNA]</scope>
    <source>
        <strain evidence="7">MUCL 33604</strain>
    </source>
</reference>
<dbReference type="GO" id="GO:0005886">
    <property type="term" value="C:plasma membrane"/>
    <property type="evidence" value="ECO:0007669"/>
    <property type="project" value="TreeGrafter"/>
</dbReference>
<feature type="transmembrane region" description="Helical" evidence="5">
    <location>
        <begin position="84"/>
        <end position="109"/>
    </location>
</feature>
<evidence type="ECO:0000256" key="1">
    <source>
        <dbReference type="ARBA" id="ARBA00004141"/>
    </source>
</evidence>
<dbReference type="Gene3D" id="1.20.1070.10">
    <property type="entry name" value="Rhodopsin 7-helix transmembrane proteins"/>
    <property type="match status" value="1"/>
</dbReference>
<protein>
    <recommendedName>
        <fullName evidence="8">Glucose receptor Git3 N-terminal domain-containing protein</fullName>
    </recommendedName>
</protein>
<feature type="transmembrane region" description="Helical" evidence="5">
    <location>
        <begin position="213"/>
        <end position="231"/>
    </location>
</feature>
<keyword evidence="3 5" id="KW-1133">Transmembrane helix</keyword>
<feature type="transmembrane region" description="Helical" evidence="5">
    <location>
        <begin position="240"/>
        <end position="259"/>
    </location>
</feature>
<sequence length="340" mass="37751">MTSKYDANCKELGLTLNPSSQTCMQYLSPHDSVGLTLAVQCAMLSLLAVTALLALGGEFRKSRGTGLRKTLRRRRWRRLIREPVDVYVLSLFIADWIQALGTVLSLRWISEGWVGEGHYCSAQGAIQQLGETPVALSTLAITIHTFVVLWWDVGEHNMLPACAVTGVIWVFVLLYVIIAPGVHPNYIEPTPYWCWIQSAHGHGYLGDQIGGEYGWFWLTLFCSIVCYSVLYRKKGHTSMLWYPAIYSVLILPLSIVRFMKFSNSHYSPPPIATFVVQCIYGLSGLANVLLYTIDRPTLTVVRTDDANGDADTESVAMSDLGVREADPAIQEEGQQIAAAD</sequence>
<accession>A0A067PQF2</accession>
<evidence type="ECO:0000313" key="6">
    <source>
        <dbReference type="EMBL" id="KDQ57048.1"/>
    </source>
</evidence>
<evidence type="ECO:0000256" key="4">
    <source>
        <dbReference type="ARBA" id="ARBA00023136"/>
    </source>
</evidence>
<proteinExistence type="predicted"/>
<dbReference type="GO" id="GO:0004930">
    <property type="term" value="F:G protein-coupled receptor activity"/>
    <property type="evidence" value="ECO:0007669"/>
    <property type="project" value="TreeGrafter"/>
</dbReference>
<evidence type="ECO:0008006" key="8">
    <source>
        <dbReference type="Google" id="ProtNLM"/>
    </source>
</evidence>
<feature type="transmembrane region" description="Helical" evidence="5">
    <location>
        <begin position="34"/>
        <end position="55"/>
    </location>
</feature>
<dbReference type="PANTHER" id="PTHR23112">
    <property type="entry name" value="G PROTEIN-COUPLED RECEPTOR 157-RELATED"/>
    <property type="match status" value="1"/>
</dbReference>
<gene>
    <name evidence="6" type="ORF">JAAARDRAFT_35643</name>
</gene>
<dbReference type="HOGENOM" id="CLU_027149_0_0_1"/>
<dbReference type="Proteomes" id="UP000027265">
    <property type="component" value="Unassembled WGS sequence"/>
</dbReference>
<comment type="subcellular location">
    <subcellularLocation>
        <location evidence="1">Membrane</location>
        <topology evidence="1">Multi-pass membrane protein</topology>
    </subcellularLocation>
</comment>
<dbReference type="EMBL" id="KL197720">
    <property type="protein sequence ID" value="KDQ57048.1"/>
    <property type="molecule type" value="Genomic_DNA"/>
</dbReference>
<dbReference type="SUPFAM" id="SSF81321">
    <property type="entry name" value="Family A G protein-coupled receptor-like"/>
    <property type="match status" value="1"/>
</dbReference>
<dbReference type="InParanoid" id="A0A067PQF2"/>
<organism evidence="6 7">
    <name type="scientific">Jaapia argillacea MUCL 33604</name>
    <dbReference type="NCBI Taxonomy" id="933084"/>
    <lineage>
        <taxon>Eukaryota</taxon>
        <taxon>Fungi</taxon>
        <taxon>Dikarya</taxon>
        <taxon>Basidiomycota</taxon>
        <taxon>Agaricomycotina</taxon>
        <taxon>Agaricomycetes</taxon>
        <taxon>Agaricomycetidae</taxon>
        <taxon>Jaapiales</taxon>
        <taxon>Jaapiaceae</taxon>
        <taxon>Jaapia</taxon>
    </lineage>
</organism>
<keyword evidence="4 5" id="KW-0472">Membrane</keyword>
<keyword evidence="7" id="KW-1185">Reference proteome</keyword>